<gene>
    <name evidence="4" type="ORF">OSTQU699_LOCUS9895</name>
</gene>
<evidence type="ECO:0008006" key="6">
    <source>
        <dbReference type="Google" id="ProtNLM"/>
    </source>
</evidence>
<sequence>MQMHTHSHNSPAQPAIREAEMVFIATTTTRDCAGKARRERMRARRAATAAPIAAPVGGHRAQPPAHRRHMPSAPAPDSESPATQVRSPGALSTRGRTVFQPWVVVCPAPRDARTPRRTADPSPVLCLEGNPFGSLESILKPRSGRSAAVCHVSSGMAASQEEWHLFYWPGIKGRGEFVRLMFEEAGVPYVDVGNGPQGMDAVIAYFYRGGQTSGLPACSPPAIQKGDFSLCNTPAIMSYLGKAFGMGPATKEGEAHVDQILAIVTDAISEGRLAYHPKDFYASHKTQVEESKPYIAQYVAKRVPKYMSYFESVLAHSGKGFFVGDSITAADIAVFHYLQAVRHHLREAFDSSDANLCKAFLERIAARPKIHAYQQSDRCPVWDADSLM</sequence>
<keyword evidence="5" id="KW-1185">Reference proteome</keyword>
<dbReference type="AlphaFoldDB" id="A0A8S1JAJ4"/>
<dbReference type="OrthoDB" id="414243at2759"/>
<dbReference type="InterPro" id="IPR036282">
    <property type="entry name" value="Glutathione-S-Trfase_C_sf"/>
</dbReference>
<dbReference type="SFLD" id="SFLDS00019">
    <property type="entry name" value="Glutathione_Transferase_(cytos"/>
    <property type="match status" value="1"/>
</dbReference>
<dbReference type="SUPFAM" id="SSF52833">
    <property type="entry name" value="Thioredoxin-like"/>
    <property type="match status" value="1"/>
</dbReference>
<dbReference type="PANTHER" id="PTHR11571">
    <property type="entry name" value="GLUTATHIONE S-TRANSFERASE"/>
    <property type="match status" value="1"/>
</dbReference>
<dbReference type="PANTHER" id="PTHR11571:SF263">
    <property type="entry name" value="GLUTATHIONE S-TRANSFERASE"/>
    <property type="match status" value="1"/>
</dbReference>
<dbReference type="InterPro" id="IPR040079">
    <property type="entry name" value="Glutathione_S-Trfase"/>
</dbReference>
<reference evidence="4" key="1">
    <citation type="submission" date="2020-12" db="EMBL/GenBank/DDBJ databases">
        <authorList>
            <person name="Iha C."/>
        </authorList>
    </citation>
    <scope>NUCLEOTIDE SEQUENCE</scope>
</reference>
<feature type="domain" description="GST C-terminal" evidence="3">
    <location>
        <begin position="250"/>
        <end position="384"/>
    </location>
</feature>
<dbReference type="SUPFAM" id="SSF47616">
    <property type="entry name" value="GST C-terminal domain-like"/>
    <property type="match status" value="1"/>
</dbReference>
<evidence type="ECO:0000256" key="1">
    <source>
        <dbReference type="SAM" id="MobiDB-lite"/>
    </source>
</evidence>
<dbReference type="Gene3D" id="1.20.1050.10">
    <property type="match status" value="1"/>
</dbReference>
<dbReference type="GO" id="GO:0004364">
    <property type="term" value="F:glutathione transferase activity"/>
    <property type="evidence" value="ECO:0007669"/>
    <property type="project" value="TreeGrafter"/>
</dbReference>
<dbReference type="PROSITE" id="PS50404">
    <property type="entry name" value="GST_NTER"/>
    <property type="match status" value="1"/>
</dbReference>
<organism evidence="4 5">
    <name type="scientific">Ostreobium quekettii</name>
    <dbReference type="NCBI Taxonomy" id="121088"/>
    <lineage>
        <taxon>Eukaryota</taxon>
        <taxon>Viridiplantae</taxon>
        <taxon>Chlorophyta</taxon>
        <taxon>core chlorophytes</taxon>
        <taxon>Ulvophyceae</taxon>
        <taxon>TCBD clade</taxon>
        <taxon>Bryopsidales</taxon>
        <taxon>Ostreobineae</taxon>
        <taxon>Ostreobiaceae</taxon>
        <taxon>Ostreobium</taxon>
    </lineage>
</organism>
<dbReference type="Gene3D" id="3.40.30.10">
    <property type="entry name" value="Glutaredoxin"/>
    <property type="match status" value="1"/>
</dbReference>
<dbReference type="InterPro" id="IPR036249">
    <property type="entry name" value="Thioredoxin-like_sf"/>
</dbReference>
<dbReference type="InterPro" id="IPR004045">
    <property type="entry name" value="Glutathione_S-Trfase_N"/>
</dbReference>
<accession>A0A8S1JAJ4</accession>
<dbReference type="EMBL" id="CAJHUC010002924">
    <property type="protein sequence ID" value="CAD7704540.1"/>
    <property type="molecule type" value="Genomic_DNA"/>
</dbReference>
<dbReference type="PROSITE" id="PS50405">
    <property type="entry name" value="GST_CTER"/>
    <property type="match status" value="1"/>
</dbReference>
<feature type="compositionally biased region" description="Low complexity" evidence="1">
    <location>
        <begin position="71"/>
        <end position="82"/>
    </location>
</feature>
<dbReference type="InterPro" id="IPR004046">
    <property type="entry name" value="GST_C"/>
</dbReference>
<evidence type="ECO:0000313" key="5">
    <source>
        <dbReference type="Proteomes" id="UP000708148"/>
    </source>
</evidence>
<dbReference type="Proteomes" id="UP000708148">
    <property type="component" value="Unassembled WGS sequence"/>
</dbReference>
<dbReference type="InterPro" id="IPR050213">
    <property type="entry name" value="GST_superfamily"/>
</dbReference>
<dbReference type="GO" id="GO:0006749">
    <property type="term" value="P:glutathione metabolic process"/>
    <property type="evidence" value="ECO:0007669"/>
    <property type="project" value="TreeGrafter"/>
</dbReference>
<name>A0A8S1JAJ4_9CHLO</name>
<evidence type="ECO:0000259" key="2">
    <source>
        <dbReference type="PROSITE" id="PS50404"/>
    </source>
</evidence>
<proteinExistence type="predicted"/>
<feature type="domain" description="GST N-terminal" evidence="2">
    <location>
        <begin position="162"/>
        <end position="248"/>
    </location>
</feature>
<evidence type="ECO:0000313" key="4">
    <source>
        <dbReference type="EMBL" id="CAD7704540.1"/>
    </source>
</evidence>
<dbReference type="CDD" id="cd03192">
    <property type="entry name" value="GST_C_Sigma_like"/>
    <property type="match status" value="1"/>
</dbReference>
<evidence type="ECO:0000259" key="3">
    <source>
        <dbReference type="PROSITE" id="PS50405"/>
    </source>
</evidence>
<dbReference type="Pfam" id="PF14497">
    <property type="entry name" value="GST_C_3"/>
    <property type="match status" value="1"/>
</dbReference>
<comment type="caution">
    <text evidence="4">The sequence shown here is derived from an EMBL/GenBank/DDBJ whole genome shotgun (WGS) entry which is preliminary data.</text>
</comment>
<dbReference type="InterPro" id="IPR010987">
    <property type="entry name" value="Glutathione-S-Trfase_C-like"/>
</dbReference>
<feature type="region of interest" description="Disordered" evidence="1">
    <location>
        <begin position="46"/>
        <end position="92"/>
    </location>
</feature>
<protein>
    <recommendedName>
        <fullName evidence="6">Glutathione S-transferase</fullName>
    </recommendedName>
</protein>